<dbReference type="PANTHER" id="PTHR47158">
    <property type="entry name" value="OS08G0239000 PROTEIN"/>
    <property type="match status" value="1"/>
</dbReference>
<name>A0A5P1FG12_ASPOF</name>
<sequence>MATAGSAPSKPEILSLLRSLLRTAAKFTDYNIREYAKRRSIAAFRDNRNLSDPSSIAAAFADGKSQLEVAKRQATVYSLYAPNVKSIMEIRTTSPRPLLRPRHESQRHPLAQISVAAGALTLAASTSPSSSPTPPLEALFKEILSSFCGRLSELFSKPSVMETAKTLKVVLHELPGGAEAFELITRFCYGNGRVQLNPTNTCILHCAAHFMDMNKEGLIKETEKSLEGISHWMWTEVIHSLKQCQHFILIASSSGVLDKVLDSLVGRIATPVDASPLSKLYGKKRLAEVYEGDKKDSYYLEECLASPNLIEPGCKGAQ</sequence>
<keyword evidence="3" id="KW-1185">Reference proteome</keyword>
<reference evidence="3" key="1">
    <citation type="journal article" date="2017" name="Nat. Commun.">
        <title>The asparagus genome sheds light on the origin and evolution of a young Y chromosome.</title>
        <authorList>
            <person name="Harkess A."/>
            <person name="Zhou J."/>
            <person name="Xu C."/>
            <person name="Bowers J.E."/>
            <person name="Van der Hulst R."/>
            <person name="Ayyampalayam S."/>
            <person name="Mercati F."/>
            <person name="Riccardi P."/>
            <person name="McKain M.R."/>
            <person name="Kakrana A."/>
            <person name="Tang H."/>
            <person name="Ray J."/>
            <person name="Groenendijk J."/>
            <person name="Arikit S."/>
            <person name="Mathioni S.M."/>
            <person name="Nakano M."/>
            <person name="Shan H."/>
            <person name="Telgmann-Rauber A."/>
            <person name="Kanno A."/>
            <person name="Yue Z."/>
            <person name="Chen H."/>
            <person name="Li W."/>
            <person name="Chen Y."/>
            <person name="Xu X."/>
            <person name="Zhang Y."/>
            <person name="Luo S."/>
            <person name="Chen H."/>
            <person name="Gao J."/>
            <person name="Mao Z."/>
            <person name="Pires J.C."/>
            <person name="Luo M."/>
            <person name="Kudrna D."/>
            <person name="Wing R.A."/>
            <person name="Meyers B.C."/>
            <person name="Yi K."/>
            <person name="Kong H."/>
            <person name="Lavrijsen P."/>
            <person name="Sunseri F."/>
            <person name="Falavigna A."/>
            <person name="Ye Y."/>
            <person name="Leebens-Mack J.H."/>
            <person name="Chen G."/>
        </authorList>
    </citation>
    <scope>NUCLEOTIDE SEQUENCE [LARGE SCALE GENOMIC DNA]</scope>
    <source>
        <strain evidence="3">cv. DH0086</strain>
    </source>
</reference>
<dbReference type="InterPro" id="IPR045297">
    <property type="entry name" value="Complex1_LYR_LYRM4"/>
</dbReference>
<protein>
    <recommendedName>
        <fullName evidence="1">Complex 1 LYR protein domain-containing protein</fullName>
    </recommendedName>
</protein>
<dbReference type="CDD" id="cd20264">
    <property type="entry name" value="Complex1_LYR_LYRM4"/>
    <property type="match status" value="1"/>
</dbReference>
<feature type="domain" description="Complex 1 LYR protein" evidence="1">
    <location>
        <begin position="12"/>
        <end position="69"/>
    </location>
</feature>
<dbReference type="AlphaFoldDB" id="A0A5P1FG12"/>
<dbReference type="PANTHER" id="PTHR47158:SF1">
    <property type="entry name" value="OS08G0239000 PROTEIN"/>
    <property type="match status" value="1"/>
</dbReference>
<gene>
    <name evidence="2" type="ORF">A4U43_C03F20900</name>
</gene>
<evidence type="ECO:0000313" key="2">
    <source>
        <dbReference type="EMBL" id="ONK75819.1"/>
    </source>
</evidence>
<dbReference type="Gramene" id="ONK75819">
    <property type="protein sequence ID" value="ONK75819"/>
    <property type="gene ID" value="A4U43_C03F20900"/>
</dbReference>
<accession>A0A5P1FG12</accession>
<dbReference type="GO" id="GO:0016226">
    <property type="term" value="P:iron-sulfur cluster assembly"/>
    <property type="evidence" value="ECO:0007669"/>
    <property type="project" value="InterPro"/>
</dbReference>
<evidence type="ECO:0000313" key="3">
    <source>
        <dbReference type="Proteomes" id="UP000243459"/>
    </source>
</evidence>
<proteinExistence type="predicted"/>
<dbReference type="Pfam" id="PF05347">
    <property type="entry name" value="Complex1_LYR"/>
    <property type="match status" value="1"/>
</dbReference>
<dbReference type="EMBL" id="CM007383">
    <property type="protein sequence ID" value="ONK75819.1"/>
    <property type="molecule type" value="Genomic_DNA"/>
</dbReference>
<dbReference type="Proteomes" id="UP000243459">
    <property type="component" value="Chromosome 3"/>
</dbReference>
<evidence type="ECO:0000259" key="1">
    <source>
        <dbReference type="Pfam" id="PF05347"/>
    </source>
</evidence>
<dbReference type="InterPro" id="IPR008011">
    <property type="entry name" value="Complex1_LYR_dom"/>
</dbReference>
<organism evidence="2 3">
    <name type="scientific">Asparagus officinalis</name>
    <name type="common">Garden asparagus</name>
    <dbReference type="NCBI Taxonomy" id="4686"/>
    <lineage>
        <taxon>Eukaryota</taxon>
        <taxon>Viridiplantae</taxon>
        <taxon>Streptophyta</taxon>
        <taxon>Embryophyta</taxon>
        <taxon>Tracheophyta</taxon>
        <taxon>Spermatophyta</taxon>
        <taxon>Magnoliopsida</taxon>
        <taxon>Liliopsida</taxon>
        <taxon>Asparagales</taxon>
        <taxon>Asparagaceae</taxon>
        <taxon>Asparagoideae</taxon>
        <taxon>Asparagus</taxon>
    </lineage>
</organism>